<dbReference type="Pfam" id="PF02878">
    <property type="entry name" value="PGM_PMM_I"/>
    <property type="match status" value="1"/>
</dbReference>
<keyword evidence="10" id="KW-0119">Carbohydrate metabolism</keyword>
<dbReference type="GO" id="GO:0005737">
    <property type="term" value="C:cytoplasm"/>
    <property type="evidence" value="ECO:0007669"/>
    <property type="project" value="UniProtKB-SubCell"/>
</dbReference>
<keyword evidence="8 11" id="KW-0460">Magnesium</keyword>
<evidence type="ECO:0000256" key="4">
    <source>
        <dbReference type="ARBA" id="ARBA00022490"/>
    </source>
</evidence>
<dbReference type="GO" id="GO:0006166">
    <property type="term" value="P:purine ribonucleoside salvage"/>
    <property type="evidence" value="ECO:0007669"/>
    <property type="project" value="TreeGrafter"/>
</dbReference>
<evidence type="ECO:0000313" key="15">
    <source>
        <dbReference type="EMBL" id="MBY10439.1"/>
    </source>
</evidence>
<keyword evidence="7 11" id="KW-0479">Metal-binding</keyword>
<keyword evidence="5" id="KW-0313">Glucose metabolism</keyword>
<evidence type="ECO:0000259" key="13">
    <source>
        <dbReference type="Pfam" id="PF02879"/>
    </source>
</evidence>
<dbReference type="Pfam" id="PF02879">
    <property type="entry name" value="PGM_PMM_II"/>
    <property type="match status" value="1"/>
</dbReference>
<dbReference type="FunFam" id="3.40.120.10:FF:000017">
    <property type="entry name" value="glucose 1,6-bisphosphate synthase"/>
    <property type="match status" value="1"/>
</dbReference>
<dbReference type="GO" id="GO:0005634">
    <property type="term" value="C:nucleus"/>
    <property type="evidence" value="ECO:0007669"/>
    <property type="project" value="TreeGrafter"/>
</dbReference>
<evidence type="ECO:0000256" key="7">
    <source>
        <dbReference type="ARBA" id="ARBA00022723"/>
    </source>
</evidence>
<evidence type="ECO:0000256" key="3">
    <source>
        <dbReference type="ARBA" id="ARBA00010231"/>
    </source>
</evidence>
<dbReference type="InterPro" id="IPR016055">
    <property type="entry name" value="A-D-PHexomutase_a/b/a-I/II/III"/>
</dbReference>
<keyword evidence="6" id="KW-0597">Phosphoprotein</keyword>
<keyword evidence="4" id="KW-0963">Cytoplasm</keyword>
<organism evidence="15">
    <name type="scientific">Ornithodoros turicata</name>
    <dbReference type="NCBI Taxonomy" id="34597"/>
    <lineage>
        <taxon>Eukaryota</taxon>
        <taxon>Metazoa</taxon>
        <taxon>Ecdysozoa</taxon>
        <taxon>Arthropoda</taxon>
        <taxon>Chelicerata</taxon>
        <taxon>Arachnida</taxon>
        <taxon>Acari</taxon>
        <taxon>Parasitiformes</taxon>
        <taxon>Ixodida</taxon>
        <taxon>Ixodoidea</taxon>
        <taxon>Argasidae</taxon>
        <taxon>Ornithodorinae</taxon>
        <taxon>Ornithodoros</taxon>
    </lineage>
</organism>
<dbReference type="AlphaFoldDB" id="A0A2R5LLS1"/>
<comment type="cofactor">
    <cofactor evidence="1">
        <name>Mg(2+)</name>
        <dbReference type="ChEBI" id="CHEBI:18420"/>
    </cofactor>
</comment>
<dbReference type="InterPro" id="IPR005845">
    <property type="entry name" value="A-D-PHexomutase_a/b/a-II"/>
</dbReference>
<dbReference type="InterPro" id="IPR016066">
    <property type="entry name" value="A-D-PHexomutase_CS"/>
</dbReference>
<accession>A0A2R5LLS1</accession>
<dbReference type="InterPro" id="IPR036900">
    <property type="entry name" value="A-D-PHexomutase_C_sf"/>
</dbReference>
<dbReference type="PANTHER" id="PTHR45745:SF1">
    <property type="entry name" value="PHOSPHOGLUCOMUTASE 2B-RELATED"/>
    <property type="match status" value="1"/>
</dbReference>
<dbReference type="InterPro" id="IPR005846">
    <property type="entry name" value="A-D-PHexomutase_a/b/a-III"/>
</dbReference>
<comment type="subcellular location">
    <subcellularLocation>
        <location evidence="2">Cytoplasm</location>
    </subcellularLocation>
</comment>
<comment type="similarity">
    <text evidence="3 11">Belongs to the phosphohexose mutase family.</text>
</comment>
<evidence type="ECO:0000259" key="12">
    <source>
        <dbReference type="Pfam" id="PF02878"/>
    </source>
</evidence>
<feature type="domain" description="Alpha-D-phosphohexomutase alpha/beta/alpha" evidence="12">
    <location>
        <begin position="48"/>
        <end position="186"/>
    </location>
</feature>
<sequence length="600" mass="67187">MSSCGDEVAEKVSEWLRWDKNPKTRDEIQNLQNNGSKEKLQQLMLDRLTFGTAGLRGVMGAGYAAMNDLVIIQTSQGLAKYLLSVSPDCTRKGVVISYDGRYNSHRFARLTAVAFIQCNIPVYLFSKITPTPFVPFSVLRLGCAAGVMVTASHNPKNDNGYKVYWDNGAQIIPPHDTGIQKSIEQNLEPWEQAWDVELTVNSSLCKDPLGDISKQYYAAMDRHIYDKAQAEECGVTFTFTSMHGVGHSYVVKAFETCGFKKYVPVREQMDPDPEFPTVQFPNPEEGKSSLDLSFLTANNANSRIILANDPDADRLAVAEKQPSGEWKVFTGNEIGGLLGWWLWHCLRKKSPGVSAKDVYMIASTVSSKILKAIAAKEGFNFEETLTGFKWMANKAIELIKQGKTVLLAFEEAIGYMCGTDVLDKDGVTAAMHVAQMVAYLETRSLTLTDQLRNIYREYGYHVCCSSYYICHHQPTIKKMFHRLRNCGGAGKYPLTFGPYAVRYIRDLTTGYDSTQPDLKAVLPTSSSSEMITFYLENDCVITIRTSGTEPKIKYYSEICSKPFLPETEWQALAQELKEICGHMVSECFQPEINGFIPKSD</sequence>
<dbReference type="Pfam" id="PF02880">
    <property type="entry name" value="PGM_PMM_III"/>
    <property type="match status" value="1"/>
</dbReference>
<dbReference type="Gene3D" id="3.40.120.10">
    <property type="entry name" value="Alpha-D-Glucose-1,6-Bisphosphate, subunit A, domain 3"/>
    <property type="match status" value="3"/>
</dbReference>
<proteinExistence type="inferred from homology"/>
<dbReference type="PANTHER" id="PTHR45745">
    <property type="entry name" value="PHOSPHOMANNOMUTASE 45A"/>
    <property type="match status" value="1"/>
</dbReference>
<evidence type="ECO:0000256" key="8">
    <source>
        <dbReference type="ARBA" id="ARBA00022842"/>
    </source>
</evidence>
<evidence type="ECO:0000256" key="2">
    <source>
        <dbReference type="ARBA" id="ARBA00004496"/>
    </source>
</evidence>
<protein>
    <submittedName>
        <fullName evidence="15">Putative phosphoglucomutase/phosphomannomutase</fullName>
    </submittedName>
</protein>
<evidence type="ECO:0000256" key="10">
    <source>
        <dbReference type="ARBA" id="ARBA00023277"/>
    </source>
</evidence>
<dbReference type="PROSITE" id="PS00710">
    <property type="entry name" value="PGM_PMM"/>
    <property type="match status" value="1"/>
</dbReference>
<name>A0A2R5LLS1_9ACAR</name>
<evidence type="ECO:0000256" key="5">
    <source>
        <dbReference type="ARBA" id="ARBA00022526"/>
    </source>
</evidence>
<dbReference type="SUPFAM" id="SSF53738">
    <property type="entry name" value="Phosphoglucomutase, first 3 domains"/>
    <property type="match status" value="3"/>
</dbReference>
<evidence type="ECO:0000256" key="9">
    <source>
        <dbReference type="ARBA" id="ARBA00023235"/>
    </source>
</evidence>
<dbReference type="FunFam" id="3.40.120.10:FF:000035">
    <property type="entry name" value="Pgm3p"/>
    <property type="match status" value="1"/>
</dbReference>
<dbReference type="InterPro" id="IPR005844">
    <property type="entry name" value="A-D-PHexomutase_a/b/a-I"/>
</dbReference>
<dbReference type="EMBL" id="GGLE01006313">
    <property type="protein sequence ID" value="MBY10439.1"/>
    <property type="molecule type" value="Transcribed_RNA"/>
</dbReference>
<dbReference type="CDD" id="cd05799">
    <property type="entry name" value="PGM2"/>
    <property type="match status" value="1"/>
</dbReference>
<evidence type="ECO:0000256" key="6">
    <source>
        <dbReference type="ARBA" id="ARBA00022553"/>
    </source>
</evidence>
<dbReference type="GO" id="GO:0006006">
    <property type="term" value="P:glucose metabolic process"/>
    <property type="evidence" value="ECO:0007669"/>
    <property type="project" value="UniProtKB-KW"/>
</dbReference>
<dbReference type="GO" id="GO:0008973">
    <property type="term" value="F:phosphopentomutase activity"/>
    <property type="evidence" value="ECO:0007669"/>
    <property type="project" value="TreeGrafter"/>
</dbReference>
<evidence type="ECO:0000259" key="14">
    <source>
        <dbReference type="Pfam" id="PF02880"/>
    </source>
</evidence>
<feature type="domain" description="Alpha-D-phosphohexomutase alpha/beta/alpha" evidence="13">
    <location>
        <begin position="224"/>
        <end position="320"/>
    </location>
</feature>
<dbReference type="GO" id="GO:0000287">
    <property type="term" value="F:magnesium ion binding"/>
    <property type="evidence" value="ECO:0007669"/>
    <property type="project" value="InterPro"/>
</dbReference>
<evidence type="ECO:0000256" key="11">
    <source>
        <dbReference type="RuleBase" id="RU004326"/>
    </source>
</evidence>
<keyword evidence="9" id="KW-0413">Isomerase</keyword>
<dbReference type="SUPFAM" id="SSF55957">
    <property type="entry name" value="Phosphoglucomutase, C-terminal domain"/>
    <property type="match status" value="1"/>
</dbReference>
<feature type="domain" description="Alpha-D-phosphohexomutase alpha/beta/alpha" evidence="14">
    <location>
        <begin position="352"/>
        <end position="455"/>
    </location>
</feature>
<evidence type="ECO:0000256" key="1">
    <source>
        <dbReference type="ARBA" id="ARBA00001946"/>
    </source>
</evidence>
<reference evidence="15" key="1">
    <citation type="submission" date="2018-03" db="EMBL/GenBank/DDBJ databases">
        <title>The relapsing fever spirochete Borrelia turicatae persists in the highly oxidative environment of its soft-bodied tick vector.</title>
        <authorList>
            <person name="Bourret T.J."/>
            <person name="Boyle W.K."/>
            <person name="Valenzuela J.G."/>
            <person name="Oliveira F."/>
            <person name="Lopez J.E."/>
        </authorList>
    </citation>
    <scope>NUCLEOTIDE SEQUENCE</scope>
    <source>
        <strain evidence="15">Kansas strain/isolate</strain>
        <tissue evidence="15">Salivary glands</tissue>
    </source>
</reference>